<keyword evidence="3" id="KW-1185">Reference proteome</keyword>
<dbReference type="PANTHER" id="PTHR11079">
    <property type="entry name" value="CYTOSINE DEAMINASE FAMILY MEMBER"/>
    <property type="match status" value="1"/>
</dbReference>
<dbReference type="Pfam" id="PF14437">
    <property type="entry name" value="MafB19-deam"/>
    <property type="match status" value="1"/>
</dbReference>
<dbReference type="InterPro" id="IPR016193">
    <property type="entry name" value="Cytidine_deaminase-like"/>
</dbReference>
<protein>
    <recommendedName>
        <fullName evidence="1">CMP/dCMP-type deaminase domain-containing protein</fullName>
    </recommendedName>
</protein>
<evidence type="ECO:0000313" key="3">
    <source>
        <dbReference type="Proteomes" id="UP000001294"/>
    </source>
</evidence>
<proteinExistence type="predicted"/>
<dbReference type="OrthoDB" id="408702at2759"/>
<dbReference type="VEuPathDB" id="FungiDB:PMAA_029320"/>
<dbReference type="PANTHER" id="PTHR11079:SF179">
    <property type="entry name" value="TRNA(ADENINE(34)) DEAMINASE, CHLOROPLASTIC"/>
    <property type="match status" value="1"/>
</dbReference>
<dbReference type="CDD" id="cd01285">
    <property type="entry name" value="nucleoside_deaminase"/>
    <property type="match status" value="1"/>
</dbReference>
<dbReference type="PROSITE" id="PS51747">
    <property type="entry name" value="CYT_DCMP_DEAMINASES_2"/>
    <property type="match status" value="1"/>
</dbReference>
<reference evidence="3" key="1">
    <citation type="journal article" date="2015" name="Genome Announc.">
        <title>Genome sequence of the AIDS-associated pathogen Penicillium marneffei (ATCC18224) and its near taxonomic relative Talaromyces stipitatus (ATCC10500).</title>
        <authorList>
            <person name="Nierman W.C."/>
            <person name="Fedorova-Abrams N.D."/>
            <person name="Andrianopoulos A."/>
        </authorList>
    </citation>
    <scope>NUCLEOTIDE SEQUENCE [LARGE SCALE GENOMIC DNA]</scope>
    <source>
        <strain evidence="3">ATCC 18224 / CBS 334.59 / QM 7333</strain>
    </source>
</reference>
<dbReference type="Gene3D" id="3.40.140.10">
    <property type="entry name" value="Cytidine Deaminase, domain 2"/>
    <property type="match status" value="1"/>
</dbReference>
<dbReference type="InterPro" id="IPR002125">
    <property type="entry name" value="CMP_dCMP_dom"/>
</dbReference>
<evidence type="ECO:0000313" key="2">
    <source>
        <dbReference type="EMBL" id="EEA28114.1"/>
    </source>
</evidence>
<dbReference type="STRING" id="441960.B6Q3M5"/>
<dbReference type="InterPro" id="IPR058535">
    <property type="entry name" value="MafB19-deam"/>
</dbReference>
<evidence type="ECO:0000259" key="1">
    <source>
        <dbReference type="PROSITE" id="PS51747"/>
    </source>
</evidence>
<dbReference type="HOGENOM" id="CLU_025810_5_1_1"/>
<dbReference type="Proteomes" id="UP000001294">
    <property type="component" value="Unassembled WGS sequence"/>
</dbReference>
<gene>
    <name evidence="2" type="ORF">PMAA_029320</name>
</gene>
<organism evidence="2 3">
    <name type="scientific">Talaromyces marneffei (strain ATCC 18224 / CBS 334.59 / QM 7333)</name>
    <name type="common">Penicillium marneffei</name>
    <dbReference type="NCBI Taxonomy" id="441960"/>
    <lineage>
        <taxon>Eukaryota</taxon>
        <taxon>Fungi</taxon>
        <taxon>Dikarya</taxon>
        <taxon>Ascomycota</taxon>
        <taxon>Pezizomycotina</taxon>
        <taxon>Eurotiomycetes</taxon>
        <taxon>Eurotiomycetidae</taxon>
        <taxon>Eurotiales</taxon>
        <taxon>Trichocomaceae</taxon>
        <taxon>Talaromyces</taxon>
        <taxon>Talaromyces sect. Talaromyces</taxon>
    </lineage>
</organism>
<dbReference type="GO" id="GO:0046872">
    <property type="term" value="F:metal ion binding"/>
    <property type="evidence" value="ECO:0007669"/>
    <property type="project" value="UniProtKB-KW"/>
</dbReference>
<dbReference type="AlphaFoldDB" id="B6Q3M5"/>
<dbReference type="GO" id="GO:0002100">
    <property type="term" value="P:tRNA wobble adenosine to inosine editing"/>
    <property type="evidence" value="ECO:0007669"/>
    <property type="project" value="InterPro"/>
</dbReference>
<accession>B6Q3M5</accession>
<feature type="domain" description="CMP/dCMP-type deaminase" evidence="1">
    <location>
        <begin position="4"/>
        <end position="114"/>
    </location>
</feature>
<sequence length="162" mass="17417">MLSANDINYLRRCVVLAREALEAGDAPFGSVLVNAAGEIIKEDRNRVVTQADVTWHPEFTLAGWAQKNLTQTERAAATVYTSGEHCPMCATAHAYAGLGRIVYASSSAQLVQWRVELGINPGPVVPLSINQVAPGLVVDGPAPGLDEEVRELHRLKQARSSS</sequence>
<dbReference type="GO" id="GO:0052717">
    <property type="term" value="F:tRNA-specific adenosine-34 deaminase activity"/>
    <property type="evidence" value="ECO:0007669"/>
    <property type="project" value="UniProtKB-EC"/>
</dbReference>
<dbReference type="PhylomeDB" id="B6Q3M5"/>
<dbReference type="EMBL" id="DS995899">
    <property type="protein sequence ID" value="EEA28114.1"/>
    <property type="molecule type" value="Genomic_DNA"/>
</dbReference>
<dbReference type="SUPFAM" id="SSF53927">
    <property type="entry name" value="Cytidine deaminase-like"/>
    <property type="match status" value="1"/>
</dbReference>
<name>B6Q3M5_TALMQ</name>